<organism evidence="3 4">
    <name type="scientific">Haloplanus aerogenes</name>
    <dbReference type="NCBI Taxonomy" id="660522"/>
    <lineage>
        <taxon>Archaea</taxon>
        <taxon>Methanobacteriati</taxon>
        <taxon>Methanobacteriota</taxon>
        <taxon>Stenosarchaea group</taxon>
        <taxon>Halobacteria</taxon>
        <taxon>Halobacteriales</taxon>
        <taxon>Haloferacaceae</taxon>
        <taxon>Haloplanus</taxon>
    </lineage>
</organism>
<accession>A0A3M0CS00</accession>
<keyword evidence="5" id="KW-1185">Reference proteome</keyword>
<dbReference type="GeneID" id="38471982"/>
<dbReference type="AlphaFoldDB" id="A0A3M0CS00"/>
<dbReference type="RefSeq" id="WP_121921937.1">
    <property type="nucleotide sequence ID" value="NZ_CP034145.1"/>
</dbReference>
<feature type="region of interest" description="Disordered" evidence="1">
    <location>
        <begin position="157"/>
        <end position="181"/>
    </location>
</feature>
<dbReference type="OrthoDB" id="346035at2157"/>
<dbReference type="EMBL" id="CP034145">
    <property type="protein sequence ID" value="AZH26004.1"/>
    <property type="molecule type" value="Genomic_DNA"/>
</dbReference>
<evidence type="ECO:0000256" key="1">
    <source>
        <dbReference type="SAM" id="MobiDB-lite"/>
    </source>
</evidence>
<proteinExistence type="predicted"/>
<dbReference type="EMBL" id="REFS01000008">
    <property type="protein sequence ID" value="RMB11707.1"/>
    <property type="molecule type" value="Genomic_DNA"/>
</dbReference>
<protein>
    <submittedName>
        <fullName evidence="3">Uncharacterized protein</fullName>
    </submittedName>
</protein>
<reference evidence="2 5" key="2">
    <citation type="submission" date="2018-07" db="EMBL/GenBank/DDBJ databases">
        <title>Genome sequences of Haloplanus aerogenes JCM 16430T.</title>
        <authorList>
            <person name="Kim Y.B."/>
            <person name="Roh S.W."/>
        </authorList>
    </citation>
    <scope>NUCLEOTIDE SEQUENCE [LARGE SCALE GENOMIC DNA]</scope>
    <source>
        <strain evidence="2 5">JCM 16430</strain>
    </source>
</reference>
<dbReference type="KEGG" id="haer:DU502_11810"/>
<reference evidence="3" key="3">
    <citation type="submission" date="2018-10" db="EMBL/GenBank/DDBJ databases">
        <authorList>
            <person name="Whitman W."/>
            <person name="Huntemann M."/>
            <person name="Clum A."/>
            <person name="Pillay M."/>
            <person name="Palaniappan K."/>
            <person name="Varghese N."/>
            <person name="Mikhailova N."/>
            <person name="Stamatis D."/>
            <person name="Reddy T."/>
            <person name="Daum C."/>
            <person name="Shapiro N."/>
            <person name="Ivanova N."/>
            <person name="Kyrpides N."/>
            <person name="Woyke T."/>
        </authorList>
    </citation>
    <scope>NUCLEOTIDE SEQUENCE</scope>
    <source>
        <strain evidence="3">CGMCC 1.10124</strain>
    </source>
</reference>
<reference evidence="3 4" key="1">
    <citation type="journal article" date="2015" name="Stand. Genomic Sci.">
        <title>Genomic Encyclopedia of Bacterial and Archaeal Type Strains, Phase III: the genomes of soil and plant-associated and newly described type strains.</title>
        <authorList>
            <person name="Whitman W.B."/>
            <person name="Woyke T."/>
            <person name="Klenk H.P."/>
            <person name="Zhou Y."/>
            <person name="Lilburn T.G."/>
            <person name="Beck B.J."/>
            <person name="De Vos P."/>
            <person name="Vandamme P."/>
            <person name="Eisen J.A."/>
            <person name="Garrity G."/>
            <person name="Hugenholtz P."/>
            <person name="Kyrpides N.C."/>
        </authorList>
    </citation>
    <scope>NUCLEOTIDE SEQUENCE [LARGE SCALE GENOMIC DNA]</scope>
    <source>
        <strain evidence="3 4">CGMCC 1.10124</strain>
    </source>
</reference>
<sequence>MREYDQAIGRIAACCSAVGASYRGYLDQRGRQLVTINYRNGVFTLVTSPSDGYFRAMSVRQLSNLEDFDITRSEPIVDVENELTDLFDNLQTANIRIDYLTETDESTSLEYFDGYRTMKPLYVFEDGFGPKAFDESLAELDQISRKAFNQTLDRLDVDIDRPEETAGSEEQPQETYGRAFH</sequence>
<evidence type="ECO:0000313" key="2">
    <source>
        <dbReference type="EMBL" id="AZH26004.1"/>
    </source>
</evidence>
<dbReference type="Proteomes" id="UP000277326">
    <property type="component" value="Unassembled WGS sequence"/>
</dbReference>
<gene>
    <name evidence="3" type="ORF">ATH50_3412</name>
    <name evidence="2" type="ORF">DU502_11810</name>
</gene>
<evidence type="ECO:0000313" key="3">
    <source>
        <dbReference type="EMBL" id="RMB11707.1"/>
    </source>
</evidence>
<evidence type="ECO:0000313" key="5">
    <source>
        <dbReference type="Proteomes" id="UP000282007"/>
    </source>
</evidence>
<dbReference type="Proteomes" id="UP000282007">
    <property type="component" value="Chromosome"/>
</dbReference>
<evidence type="ECO:0000313" key="4">
    <source>
        <dbReference type="Proteomes" id="UP000277326"/>
    </source>
</evidence>
<name>A0A3M0CS00_9EURY</name>